<feature type="region of interest" description="Disordered" evidence="1">
    <location>
        <begin position="40"/>
        <end position="68"/>
    </location>
</feature>
<dbReference type="Proteomes" id="UP000693981">
    <property type="component" value="Unassembled WGS sequence"/>
</dbReference>
<keyword evidence="3" id="KW-1185">Reference proteome</keyword>
<gene>
    <name evidence="2" type="ORF">PHYBOEH_009411</name>
</gene>
<name>A0A8T1VWH2_9STRA</name>
<feature type="compositionally biased region" description="Polar residues" evidence="1">
    <location>
        <begin position="155"/>
        <end position="171"/>
    </location>
</feature>
<dbReference type="EMBL" id="JAGDFL010000592">
    <property type="protein sequence ID" value="KAG7384598.1"/>
    <property type="molecule type" value="Genomic_DNA"/>
</dbReference>
<evidence type="ECO:0000313" key="2">
    <source>
        <dbReference type="EMBL" id="KAG7384598.1"/>
    </source>
</evidence>
<organism evidence="2 3">
    <name type="scientific">Phytophthora boehmeriae</name>
    <dbReference type="NCBI Taxonomy" id="109152"/>
    <lineage>
        <taxon>Eukaryota</taxon>
        <taxon>Sar</taxon>
        <taxon>Stramenopiles</taxon>
        <taxon>Oomycota</taxon>
        <taxon>Peronosporomycetes</taxon>
        <taxon>Peronosporales</taxon>
        <taxon>Peronosporaceae</taxon>
        <taxon>Phytophthora</taxon>
    </lineage>
</organism>
<feature type="compositionally biased region" description="Basic residues" evidence="1">
    <location>
        <begin position="138"/>
        <end position="152"/>
    </location>
</feature>
<evidence type="ECO:0000256" key="1">
    <source>
        <dbReference type="SAM" id="MobiDB-lite"/>
    </source>
</evidence>
<protein>
    <submittedName>
        <fullName evidence="2">Uncharacterized protein</fullName>
    </submittedName>
</protein>
<reference evidence="2" key="1">
    <citation type="submission" date="2021-02" db="EMBL/GenBank/DDBJ databases">
        <authorList>
            <person name="Palmer J.M."/>
        </authorList>
    </citation>
    <scope>NUCLEOTIDE SEQUENCE</scope>
    <source>
        <strain evidence="2">SCRP23</strain>
    </source>
</reference>
<evidence type="ECO:0000313" key="3">
    <source>
        <dbReference type="Proteomes" id="UP000693981"/>
    </source>
</evidence>
<feature type="region of interest" description="Disordered" evidence="1">
    <location>
        <begin position="119"/>
        <end position="192"/>
    </location>
</feature>
<feature type="compositionally biased region" description="Basic and acidic residues" evidence="1">
    <location>
        <begin position="44"/>
        <end position="68"/>
    </location>
</feature>
<proteinExistence type="predicted"/>
<dbReference type="AlphaFoldDB" id="A0A8T1VWH2"/>
<comment type="caution">
    <text evidence="2">The sequence shown here is derived from an EMBL/GenBank/DDBJ whole genome shotgun (WGS) entry which is preliminary data.</text>
</comment>
<sequence length="192" mass="20972">MASDSDGTSDSSAVILRSIREKLVEYKESLLRQLVDEQEAALAAEKERDEAEDKDKSVVEETEAHDAELEQVEDAETVAGFKQDGGVDLVAEESPVGNEEEDTAVVCEKPREKDAVLKKRRLEDAGSPVVAEEDRAPVKKAKRGKTKTRKPAKNAETSVNSDASTFKTGTTADGREMQETLPPLPVGIQYRV</sequence>
<accession>A0A8T1VWH2</accession>